<keyword evidence="1" id="KW-1133">Transmembrane helix</keyword>
<name>A0A1G1ZPK2_9BACT</name>
<comment type="caution">
    <text evidence="2">The sequence shown here is derived from an EMBL/GenBank/DDBJ whole genome shotgun (WGS) entry which is preliminary data.</text>
</comment>
<feature type="transmembrane region" description="Helical" evidence="1">
    <location>
        <begin position="55"/>
        <end position="77"/>
    </location>
</feature>
<feature type="transmembrane region" description="Helical" evidence="1">
    <location>
        <begin position="23"/>
        <end position="43"/>
    </location>
</feature>
<keyword evidence="1" id="KW-0472">Membrane</keyword>
<reference evidence="2 3" key="1">
    <citation type="journal article" date="2016" name="Nat. Commun.">
        <title>Thousands of microbial genomes shed light on interconnected biogeochemical processes in an aquifer system.</title>
        <authorList>
            <person name="Anantharaman K."/>
            <person name="Brown C.T."/>
            <person name="Hug L.A."/>
            <person name="Sharon I."/>
            <person name="Castelle C.J."/>
            <person name="Probst A.J."/>
            <person name="Thomas B.C."/>
            <person name="Singh A."/>
            <person name="Wilkins M.J."/>
            <person name="Karaoz U."/>
            <person name="Brodie E.L."/>
            <person name="Williams K.H."/>
            <person name="Hubbard S.S."/>
            <person name="Banfield J.F."/>
        </authorList>
    </citation>
    <scope>NUCLEOTIDE SEQUENCE [LARGE SCALE GENOMIC DNA]</scope>
</reference>
<evidence type="ECO:0000313" key="2">
    <source>
        <dbReference type="EMBL" id="OGY65670.1"/>
    </source>
</evidence>
<feature type="transmembrane region" description="Helical" evidence="1">
    <location>
        <begin position="296"/>
        <end position="318"/>
    </location>
</feature>
<evidence type="ECO:0000313" key="3">
    <source>
        <dbReference type="Proteomes" id="UP000178517"/>
    </source>
</evidence>
<feature type="transmembrane region" description="Helical" evidence="1">
    <location>
        <begin position="147"/>
        <end position="169"/>
    </location>
</feature>
<dbReference type="AlphaFoldDB" id="A0A1G1ZPK2"/>
<gene>
    <name evidence="2" type="ORF">A3A04_01055</name>
</gene>
<proteinExistence type="predicted"/>
<feature type="transmembrane region" description="Helical" evidence="1">
    <location>
        <begin position="109"/>
        <end position="127"/>
    </location>
</feature>
<dbReference type="EMBL" id="MHJI01000013">
    <property type="protein sequence ID" value="OGY65670.1"/>
    <property type="molecule type" value="Genomic_DNA"/>
</dbReference>
<accession>A0A1G1ZPK2</accession>
<keyword evidence="1" id="KW-0812">Transmembrane</keyword>
<protein>
    <submittedName>
        <fullName evidence="2">Uncharacterized protein</fullName>
    </submittedName>
</protein>
<feature type="transmembrane region" description="Helical" evidence="1">
    <location>
        <begin position="272"/>
        <end position="290"/>
    </location>
</feature>
<sequence>MINQSSLQNNIRRDVVYADTINWKFGVLVGCGMLAALLSGYSFNKVLVGSDIGGVWRILFFSSLSLLLSGIVLKSLILKTKKAVLGVAILEFAMLALPFLGMIFNSLRLILLLVLFSLLYFVYAYVYGFIDQGSSLSIKFFGRARVVLGKAATGLVLFGVLGVFLVYNFKDFNITSQMAQNFIKPTTFIIGRYIPQFHPQVSVNDLIYGIVRDRYGISEDTPQSAIDEVVVEVRGQLSEFLHIQLRGQEKLSEVLAESFNVFIKNAEKDRNTYFIGAAFLTLFLLIRGIAPLFNFIVALFAFLIYELLIAVNFIAVISEQKSKEVVLME</sequence>
<dbReference type="STRING" id="1798406.A3A04_01055"/>
<organism evidence="2 3">
    <name type="scientific">Candidatus Harrisonbacteria bacterium RIFCSPLOWO2_01_FULL_40_28</name>
    <dbReference type="NCBI Taxonomy" id="1798406"/>
    <lineage>
        <taxon>Bacteria</taxon>
        <taxon>Candidatus Harrisoniibacteriota</taxon>
    </lineage>
</organism>
<dbReference type="Proteomes" id="UP000178517">
    <property type="component" value="Unassembled WGS sequence"/>
</dbReference>
<evidence type="ECO:0000256" key="1">
    <source>
        <dbReference type="SAM" id="Phobius"/>
    </source>
</evidence>